<evidence type="ECO:0000313" key="2">
    <source>
        <dbReference type="EMBL" id="USR90145.1"/>
    </source>
</evidence>
<accession>A0ABY5AMU9</accession>
<feature type="signal peptide" evidence="1">
    <location>
        <begin position="1"/>
        <end position="24"/>
    </location>
</feature>
<dbReference type="Proteomes" id="UP001056708">
    <property type="component" value="Chromosome"/>
</dbReference>
<protein>
    <submittedName>
        <fullName evidence="2">Uncharacterized protein</fullName>
    </submittedName>
</protein>
<keyword evidence="1" id="KW-0732">Signal</keyword>
<evidence type="ECO:0000313" key="3">
    <source>
        <dbReference type="Proteomes" id="UP001056708"/>
    </source>
</evidence>
<name>A0ABY5AMU9_9CYAN</name>
<reference evidence="2" key="1">
    <citation type="submission" date="2022-06" db="EMBL/GenBank/DDBJ databases">
        <title>Genome sequence of Phormidium yuhuli AB48 isolated from an industrial photobioreactor environment.</title>
        <authorList>
            <person name="Qiu Y."/>
            <person name="Noonan A.J.C."/>
            <person name="Dofher K."/>
            <person name="Koch M."/>
            <person name="Kieft B."/>
            <person name="Lin X."/>
            <person name="Ziels R.M."/>
            <person name="Hallam S.J."/>
        </authorList>
    </citation>
    <scope>NUCLEOTIDE SEQUENCE</scope>
    <source>
        <strain evidence="2">AB48</strain>
    </source>
</reference>
<organism evidence="2 3">
    <name type="scientific">Phormidium yuhuli AB48</name>
    <dbReference type="NCBI Taxonomy" id="2940671"/>
    <lineage>
        <taxon>Bacteria</taxon>
        <taxon>Bacillati</taxon>
        <taxon>Cyanobacteriota</taxon>
        <taxon>Cyanophyceae</taxon>
        <taxon>Oscillatoriophycideae</taxon>
        <taxon>Oscillatoriales</taxon>
        <taxon>Oscillatoriaceae</taxon>
        <taxon>Phormidium</taxon>
        <taxon>Phormidium yuhuli</taxon>
    </lineage>
</organism>
<sequence length="142" mass="15361">MKGNALKQLMAIALGLVMATPSLAQTVQTEAQDEVLELAPGFGEMTLNGNSGGSSRNLDCGYTAETANHEITLRQDFSYLRLQVEAEGSPTLLVIGPTSGDRFCARSLPQQSGYWQAGTYRIYVGDREGNSQPYRLSISENP</sequence>
<dbReference type="EMBL" id="CP098611">
    <property type="protein sequence ID" value="USR90145.1"/>
    <property type="molecule type" value="Genomic_DNA"/>
</dbReference>
<gene>
    <name evidence="2" type="ORF">NEA10_15000</name>
</gene>
<evidence type="ECO:0000256" key="1">
    <source>
        <dbReference type="SAM" id="SignalP"/>
    </source>
</evidence>
<dbReference type="RefSeq" id="WP_252661938.1">
    <property type="nucleotide sequence ID" value="NZ_CP098611.1"/>
</dbReference>
<proteinExistence type="predicted"/>
<keyword evidence="3" id="KW-1185">Reference proteome</keyword>
<feature type="chain" id="PRO_5045818218" evidence="1">
    <location>
        <begin position="25"/>
        <end position="142"/>
    </location>
</feature>